<reference evidence="2" key="1">
    <citation type="journal article" date="2010" name="FEMS Microbiol. Ecol.">
        <title>Phylogenetic and metagenomic analysis of Verrucomicrobia in former agricultural grassland soil.</title>
        <authorList>
            <person name="Kielak A."/>
            <person name="Rodrigues J.L.M."/>
            <person name="Kuramae E.E."/>
            <person name="Chain P.S.G."/>
            <person name="van Veen J.A."/>
            <person name="Kowalchuk G.A."/>
        </authorList>
    </citation>
    <scope>NUCLEOTIDE SEQUENCE</scope>
</reference>
<keyword evidence="1" id="KW-0812">Transmembrane</keyword>
<evidence type="ECO:0000313" key="2">
    <source>
        <dbReference type="EMBL" id="ACO70884.1"/>
    </source>
</evidence>
<evidence type="ECO:0000256" key="1">
    <source>
        <dbReference type="SAM" id="Phobius"/>
    </source>
</evidence>
<organism evidence="2">
    <name type="scientific">uncultured Verrucomicrobiota bacterium</name>
    <dbReference type="NCBI Taxonomy" id="156588"/>
    <lineage>
        <taxon>Bacteria</taxon>
        <taxon>Pseudomonadati</taxon>
        <taxon>Verrucomicrobiota</taxon>
        <taxon>environmental samples</taxon>
    </lineage>
</organism>
<dbReference type="EMBL" id="FJ872372">
    <property type="protein sequence ID" value="ACO70884.1"/>
    <property type="molecule type" value="Genomic_DNA"/>
</dbReference>
<name>D2DXR1_9BACT</name>
<protein>
    <submittedName>
        <fullName evidence="2">Uncharacterized protein</fullName>
    </submittedName>
</protein>
<accession>D2DXR1</accession>
<proteinExistence type="predicted"/>
<feature type="transmembrane region" description="Helical" evidence="1">
    <location>
        <begin position="18"/>
        <end position="40"/>
    </location>
</feature>
<keyword evidence="1" id="KW-0472">Membrane</keyword>
<dbReference type="AlphaFoldDB" id="D2DXR1"/>
<sequence length="478" mass="54021">MPSSINGSHIRKCWWQHWLAQVFALSAPLLIVAIVAYYAVERTLGEREWKKYESAARARGVPLRIEDYVSREVPDEENYAKAPIFHRIIHEPGFADEIDRRLTLPGLPKKFGEPAQVPFDLLATQQAFVKARWIASASDDPAADVLTGLTRFDDLLAQVREASMRPAAKWPSNADFGKARYMNVGILRKFSIIFAHRARALLEKGRPEEALEELRHCLRAARAMENEPMYLAHFFRTSIWTLYLMVAEQGIAANQWTDAELKALATEAPQFDVFRSAALGLATERFYGNYAFDAIAAADRDAIAKLFEGSGLTPTQALYIIPQGWIRRDQVDYNRLVDMDDEDVDVIQRRIKPSYGRTEKILNSYVSTHIGQIRHTVAWSMSNPTRGEAYRTGLKYTQVQALQIFTAIARSHRAGNKTPLNLASLVPNFLKEVPLDVMDGEPLRYRRTDNGGCLVWSIAGNRVDDDGKSGNQKIQLEP</sequence>
<keyword evidence="1" id="KW-1133">Transmembrane helix</keyword>